<gene>
    <name evidence="3" type="ORF">J8TS2_15600</name>
</gene>
<dbReference type="Gene3D" id="2.40.50.100">
    <property type="match status" value="1"/>
</dbReference>
<reference evidence="3 4" key="1">
    <citation type="submission" date="2021-03" db="EMBL/GenBank/DDBJ databases">
        <title>Antimicrobial resistance genes in bacteria isolated from Japanese honey, and their potential for conferring macrolide and lincosamide resistance in the American foulbrood pathogen Paenibacillus larvae.</title>
        <authorList>
            <person name="Okamoto M."/>
            <person name="Kumagai M."/>
            <person name="Kanamori H."/>
            <person name="Takamatsu D."/>
        </authorList>
    </citation>
    <scope>NUCLEOTIDE SEQUENCE [LARGE SCALE GENOMIC DNA]</scope>
    <source>
        <strain evidence="3 4">J8TS2</strain>
    </source>
</reference>
<dbReference type="InterPro" id="IPR058627">
    <property type="entry name" value="MdtA-like_C"/>
</dbReference>
<evidence type="ECO:0000313" key="4">
    <source>
        <dbReference type="Proteomes" id="UP000679950"/>
    </source>
</evidence>
<sequence>MKKSLLLLMVVLFIGLNIFLIEKDEGKVKRVTHLSEWKPLVTGNLEKTLQTEGVVVADEKHPVFIDTHVPFKQFLVKKGDVVEKGTPLFEYESSDQEEQTALLEAEITRLEAEKKNVMTYIEELVKMKSNIYPVNSFKRTNDDAEDTRTADSVEAASIREVSLSIDQVIAEKELDQKNIEELIRQYETQRSSIQEGIKGLTVFSPYEGKVETLSFELENPIMTVTSENPIIEGRLSENLVEKVEPDMPVKLHSSQSAGPIPGKIGIIEDLPLEEVALDQESFYRFTVDPESTEEKWRIGHHLQTEIILAQANNVPVVSKRSVEKLEDQAFLWVLTEDGKIEKRMVKLGLHVNNRQELTSGIESGEYYVPDPKEVSEATPFITSFQWDKQILSTWKKASSRKIIKYLLVGLLQK</sequence>
<keyword evidence="4" id="KW-1185">Reference proteome</keyword>
<accession>A0ABQ4KIF4</accession>
<keyword evidence="1" id="KW-0175">Coiled coil</keyword>
<name>A0ABQ4KIF4_9BACI</name>
<feature type="domain" description="Multidrug resistance protein MdtA-like C-terminal permuted SH3" evidence="2">
    <location>
        <begin position="324"/>
        <end position="365"/>
    </location>
</feature>
<proteinExistence type="predicted"/>
<feature type="coiled-coil region" evidence="1">
    <location>
        <begin position="93"/>
        <end position="130"/>
    </location>
</feature>
<evidence type="ECO:0000313" key="3">
    <source>
        <dbReference type="EMBL" id="GIN57241.1"/>
    </source>
</evidence>
<organism evidence="3 4">
    <name type="scientific">Lederbergia ruris</name>
    <dbReference type="NCBI Taxonomy" id="217495"/>
    <lineage>
        <taxon>Bacteria</taxon>
        <taxon>Bacillati</taxon>
        <taxon>Bacillota</taxon>
        <taxon>Bacilli</taxon>
        <taxon>Bacillales</taxon>
        <taxon>Bacillaceae</taxon>
        <taxon>Lederbergia</taxon>
    </lineage>
</organism>
<dbReference type="Gene3D" id="2.40.420.20">
    <property type="match status" value="1"/>
</dbReference>
<dbReference type="PANTHER" id="PTHR30469:SF33">
    <property type="entry name" value="SLR1207 PROTEIN"/>
    <property type="match status" value="1"/>
</dbReference>
<evidence type="ECO:0000256" key="1">
    <source>
        <dbReference type="SAM" id="Coils"/>
    </source>
</evidence>
<evidence type="ECO:0000259" key="2">
    <source>
        <dbReference type="Pfam" id="PF25967"/>
    </source>
</evidence>
<comment type="caution">
    <text evidence="3">The sequence shown here is derived from an EMBL/GenBank/DDBJ whole genome shotgun (WGS) entry which is preliminary data.</text>
</comment>
<dbReference type="Pfam" id="PF25967">
    <property type="entry name" value="RND-MFP_C"/>
    <property type="match status" value="1"/>
</dbReference>
<dbReference type="PANTHER" id="PTHR30469">
    <property type="entry name" value="MULTIDRUG RESISTANCE PROTEIN MDTA"/>
    <property type="match status" value="1"/>
</dbReference>
<dbReference type="Proteomes" id="UP000679950">
    <property type="component" value="Unassembled WGS sequence"/>
</dbReference>
<protein>
    <submittedName>
        <fullName evidence="3">ATP-binding cassette transporter-like protein</fullName>
    </submittedName>
</protein>
<dbReference type="EMBL" id="BORB01000010">
    <property type="protein sequence ID" value="GIN57241.1"/>
    <property type="molecule type" value="Genomic_DNA"/>
</dbReference>
<dbReference type="RefSeq" id="WP_212966016.1">
    <property type="nucleotide sequence ID" value="NZ_BORB01000010.1"/>
</dbReference>